<sequence>MLLRRAGQRPAYGDSLDAALVTLSRQKDFIAAPVRIHLQVEFLQGLDDYDFRESSFIDKKHPGDPLRDIYSVNEHLATLATIVANVLVLLVFFRVVGIARLSSRLLASLACANILSALVLVIHTSSVSLEFLSSSERVCR</sequence>
<name>A0AAV4DBE7_9GAST</name>
<feature type="transmembrane region" description="Helical" evidence="1">
    <location>
        <begin position="105"/>
        <end position="125"/>
    </location>
</feature>
<dbReference type="EMBL" id="BLXT01007705">
    <property type="protein sequence ID" value="GFO41593.1"/>
    <property type="molecule type" value="Genomic_DNA"/>
</dbReference>
<keyword evidence="1" id="KW-1133">Transmembrane helix</keyword>
<reference evidence="2 3" key="1">
    <citation type="journal article" date="2021" name="Elife">
        <title>Chloroplast acquisition without the gene transfer in kleptoplastic sea slugs, Plakobranchus ocellatus.</title>
        <authorList>
            <person name="Maeda T."/>
            <person name="Takahashi S."/>
            <person name="Yoshida T."/>
            <person name="Shimamura S."/>
            <person name="Takaki Y."/>
            <person name="Nagai Y."/>
            <person name="Toyoda A."/>
            <person name="Suzuki Y."/>
            <person name="Arimoto A."/>
            <person name="Ishii H."/>
            <person name="Satoh N."/>
            <person name="Nishiyama T."/>
            <person name="Hasebe M."/>
            <person name="Maruyama T."/>
            <person name="Minagawa J."/>
            <person name="Obokata J."/>
            <person name="Shigenobu S."/>
        </authorList>
    </citation>
    <scope>NUCLEOTIDE SEQUENCE [LARGE SCALE GENOMIC DNA]</scope>
</reference>
<keyword evidence="3" id="KW-1185">Reference proteome</keyword>
<accession>A0AAV4DBE7</accession>
<protein>
    <recommendedName>
        <fullName evidence="4">G-protein coupled receptors family 1 profile domain-containing protein</fullName>
    </recommendedName>
</protein>
<feature type="transmembrane region" description="Helical" evidence="1">
    <location>
        <begin position="75"/>
        <end position="93"/>
    </location>
</feature>
<gene>
    <name evidence="2" type="ORF">PoB_006809800</name>
</gene>
<evidence type="ECO:0000313" key="3">
    <source>
        <dbReference type="Proteomes" id="UP000735302"/>
    </source>
</evidence>
<dbReference type="AlphaFoldDB" id="A0AAV4DBE7"/>
<keyword evidence="1" id="KW-0472">Membrane</keyword>
<evidence type="ECO:0008006" key="4">
    <source>
        <dbReference type="Google" id="ProtNLM"/>
    </source>
</evidence>
<keyword evidence="1" id="KW-0812">Transmembrane</keyword>
<evidence type="ECO:0000256" key="1">
    <source>
        <dbReference type="SAM" id="Phobius"/>
    </source>
</evidence>
<organism evidence="2 3">
    <name type="scientific">Plakobranchus ocellatus</name>
    <dbReference type="NCBI Taxonomy" id="259542"/>
    <lineage>
        <taxon>Eukaryota</taxon>
        <taxon>Metazoa</taxon>
        <taxon>Spiralia</taxon>
        <taxon>Lophotrochozoa</taxon>
        <taxon>Mollusca</taxon>
        <taxon>Gastropoda</taxon>
        <taxon>Heterobranchia</taxon>
        <taxon>Euthyneura</taxon>
        <taxon>Panpulmonata</taxon>
        <taxon>Sacoglossa</taxon>
        <taxon>Placobranchoidea</taxon>
        <taxon>Plakobranchidae</taxon>
        <taxon>Plakobranchus</taxon>
    </lineage>
</organism>
<comment type="caution">
    <text evidence="2">The sequence shown here is derived from an EMBL/GenBank/DDBJ whole genome shotgun (WGS) entry which is preliminary data.</text>
</comment>
<proteinExistence type="predicted"/>
<dbReference type="Proteomes" id="UP000735302">
    <property type="component" value="Unassembled WGS sequence"/>
</dbReference>
<evidence type="ECO:0000313" key="2">
    <source>
        <dbReference type="EMBL" id="GFO41593.1"/>
    </source>
</evidence>